<dbReference type="InterPro" id="IPR003594">
    <property type="entry name" value="HATPase_dom"/>
</dbReference>
<dbReference type="PRINTS" id="PR00344">
    <property type="entry name" value="BCTRLSENSOR"/>
</dbReference>
<dbReference type="SMART" id="SM00448">
    <property type="entry name" value="REC"/>
    <property type="match status" value="1"/>
</dbReference>
<dbReference type="Proteomes" id="UP001050975">
    <property type="component" value="Unassembled WGS sequence"/>
</dbReference>
<dbReference type="AlphaFoldDB" id="A0AAV3XF00"/>
<dbReference type="Pfam" id="PF00512">
    <property type="entry name" value="HisKA"/>
    <property type="match status" value="1"/>
</dbReference>
<dbReference type="FunFam" id="3.30.565.10:FF:000010">
    <property type="entry name" value="Sensor histidine kinase RcsC"/>
    <property type="match status" value="1"/>
</dbReference>
<dbReference type="InterPro" id="IPR004358">
    <property type="entry name" value="Sig_transdc_His_kin-like_C"/>
</dbReference>
<proteinExistence type="inferred from homology"/>
<dbReference type="InterPro" id="IPR005467">
    <property type="entry name" value="His_kinase_dom"/>
</dbReference>
<organism evidence="17 18">
    <name type="scientific">Microseira wollei NIES-4236</name>
    <dbReference type="NCBI Taxonomy" id="2530354"/>
    <lineage>
        <taxon>Bacteria</taxon>
        <taxon>Bacillati</taxon>
        <taxon>Cyanobacteriota</taxon>
        <taxon>Cyanophyceae</taxon>
        <taxon>Oscillatoriophycideae</taxon>
        <taxon>Aerosakkonematales</taxon>
        <taxon>Aerosakkonemataceae</taxon>
        <taxon>Microseira</taxon>
    </lineage>
</organism>
<dbReference type="Pfam" id="PF01590">
    <property type="entry name" value="GAF"/>
    <property type="match status" value="1"/>
</dbReference>
<dbReference type="Gene3D" id="1.10.287.130">
    <property type="match status" value="1"/>
</dbReference>
<gene>
    <name evidence="17" type="ORF">MiSe_40150</name>
</gene>
<dbReference type="SMART" id="SM00388">
    <property type="entry name" value="HisKA"/>
    <property type="match status" value="1"/>
</dbReference>
<dbReference type="GO" id="GO:0016020">
    <property type="term" value="C:membrane"/>
    <property type="evidence" value="ECO:0007669"/>
    <property type="project" value="UniProtKB-SubCell"/>
</dbReference>
<dbReference type="GO" id="GO:0000155">
    <property type="term" value="F:phosphorelay sensor kinase activity"/>
    <property type="evidence" value="ECO:0007669"/>
    <property type="project" value="InterPro"/>
</dbReference>
<comment type="similarity">
    <text evidence="3">In the N-terminal section; belongs to the phytochrome family.</text>
</comment>
<dbReference type="PANTHER" id="PTHR45339:SF1">
    <property type="entry name" value="HYBRID SIGNAL TRANSDUCTION HISTIDINE KINASE J"/>
    <property type="match status" value="1"/>
</dbReference>
<keyword evidence="7" id="KW-0547">Nucleotide-binding</keyword>
<evidence type="ECO:0000256" key="9">
    <source>
        <dbReference type="ARBA" id="ARBA00022840"/>
    </source>
</evidence>
<evidence type="ECO:0000256" key="13">
    <source>
        <dbReference type="ARBA" id="ARBA00074306"/>
    </source>
</evidence>
<keyword evidence="8" id="KW-0418">Kinase</keyword>
<feature type="domain" description="Histidine kinase" evidence="15">
    <location>
        <begin position="773"/>
        <end position="1006"/>
    </location>
</feature>
<comment type="caution">
    <text evidence="17">The sequence shown here is derived from an EMBL/GenBank/DDBJ whole genome shotgun (WGS) entry which is preliminary data.</text>
</comment>
<dbReference type="InterPro" id="IPR036890">
    <property type="entry name" value="HATPase_C_sf"/>
</dbReference>
<evidence type="ECO:0000256" key="3">
    <source>
        <dbReference type="ARBA" id="ARBA00006402"/>
    </source>
</evidence>
<evidence type="ECO:0000256" key="11">
    <source>
        <dbReference type="ARBA" id="ARBA00023136"/>
    </source>
</evidence>
<keyword evidence="9 17" id="KW-0067">ATP-binding</keyword>
<dbReference type="Gene3D" id="3.30.565.10">
    <property type="entry name" value="Histidine kinase-like ATPase, C-terminal domain"/>
    <property type="match status" value="1"/>
</dbReference>
<comment type="catalytic activity">
    <reaction evidence="1">
        <text>ATP + protein L-histidine = ADP + protein N-phospho-L-histidine.</text>
        <dbReference type="EC" id="2.7.13.3"/>
    </reaction>
</comment>
<dbReference type="SUPFAM" id="SSF52172">
    <property type="entry name" value="CheY-like"/>
    <property type="match status" value="1"/>
</dbReference>
<evidence type="ECO:0000256" key="10">
    <source>
        <dbReference type="ARBA" id="ARBA00023012"/>
    </source>
</evidence>
<dbReference type="EC" id="2.7.13.3" evidence="4"/>
<dbReference type="PANTHER" id="PTHR45339">
    <property type="entry name" value="HYBRID SIGNAL TRANSDUCTION HISTIDINE KINASE J"/>
    <property type="match status" value="1"/>
</dbReference>
<dbReference type="CDD" id="cd00082">
    <property type="entry name" value="HisKA"/>
    <property type="match status" value="1"/>
</dbReference>
<protein>
    <recommendedName>
        <fullName evidence="13">Circadian input-output histidine kinase CikA</fullName>
        <ecNumber evidence="4">2.7.13.3</ecNumber>
    </recommendedName>
</protein>
<reference evidence="17" key="1">
    <citation type="submission" date="2019-10" db="EMBL/GenBank/DDBJ databases">
        <title>Draft genome sequece of Microseira wollei NIES-4236.</title>
        <authorList>
            <person name="Yamaguchi H."/>
            <person name="Suzuki S."/>
            <person name="Kawachi M."/>
        </authorList>
    </citation>
    <scope>NUCLEOTIDE SEQUENCE</scope>
    <source>
        <strain evidence="17">NIES-4236</strain>
    </source>
</reference>
<keyword evidence="12" id="KW-0131">Cell cycle</keyword>
<evidence type="ECO:0000256" key="2">
    <source>
        <dbReference type="ARBA" id="ARBA00004370"/>
    </source>
</evidence>
<keyword evidence="10" id="KW-0902">Two-component regulatory system</keyword>
<dbReference type="Pfam" id="PF02518">
    <property type="entry name" value="HATPase_c"/>
    <property type="match status" value="1"/>
</dbReference>
<keyword evidence="11" id="KW-0472">Membrane</keyword>
<dbReference type="InterPro" id="IPR001789">
    <property type="entry name" value="Sig_transdc_resp-reg_receiver"/>
</dbReference>
<name>A0AAV3XF00_9CYAN</name>
<dbReference type="SUPFAM" id="SSF55781">
    <property type="entry name" value="GAF domain-like"/>
    <property type="match status" value="1"/>
</dbReference>
<evidence type="ECO:0000313" key="18">
    <source>
        <dbReference type="Proteomes" id="UP001050975"/>
    </source>
</evidence>
<evidence type="ECO:0000256" key="6">
    <source>
        <dbReference type="ARBA" id="ARBA00022679"/>
    </source>
</evidence>
<dbReference type="FunFam" id="1.10.287.130:FF:000038">
    <property type="entry name" value="Sensory transduction histidine kinase"/>
    <property type="match status" value="1"/>
</dbReference>
<dbReference type="SUPFAM" id="SSF47384">
    <property type="entry name" value="Homodimeric domain of signal transducing histidine kinase"/>
    <property type="match status" value="1"/>
</dbReference>
<evidence type="ECO:0000256" key="7">
    <source>
        <dbReference type="ARBA" id="ARBA00022741"/>
    </source>
</evidence>
<evidence type="ECO:0000256" key="5">
    <source>
        <dbReference type="ARBA" id="ARBA00022553"/>
    </source>
</evidence>
<dbReference type="CDD" id="cd17546">
    <property type="entry name" value="REC_hyHK_CKI1_RcsC-like"/>
    <property type="match status" value="1"/>
</dbReference>
<dbReference type="SMART" id="SM00065">
    <property type="entry name" value="GAF"/>
    <property type="match status" value="1"/>
</dbReference>
<dbReference type="Gene3D" id="3.30.450.40">
    <property type="match status" value="1"/>
</dbReference>
<sequence length="1240" mass="138734">MASKYLNAGIELLAKNSWLRAYDLTLALYESAVEAAYLNGDFQQQSKLTEVVLQKAKTQLDKVKVSQVKIKACIAQTQLPEAVEIAWQTVSLLGVNIPKQPSRADLDEALLETAAKLAGKEFLDLIELPPMSDPIALAVMRLLASANAAAYTANPQLLPPIISQQVNLSLEYGNADVSPLSYAYYGAILCGSVVSIESGYKFGQVALKLLDKLENQQILARTIDLVYGTIQGWKFHLKSTLKPLHNAYEIGKDNGCFECAGYSIVKYCYYSFLTGQPLNELEQEMKTYTEVLAQHKQLTAVNYLERDRQAILNLIEGSLLPGVLTGKVYDEWEKLPIYEQANDYYGLLYLYLNKLILSYLFEEYSQAIAYANLAETYLDGGTGLALVAVFYFYDSLARLMVYPELASEEQAKIIKRVNVNQKKMKYWANIAPMNYLHKYALVEAERHRVLGQYLEAMDYCDRAIAGAKKNEYIQEEALSNELAAKLYLNMGKEKIAQVYMRDACYCYTCWGSQAKVKKLSDKYPHLITENWTKNSVKYSITSHITTSTSSTEILDIATVIKASQAISGEIVLEKLLAKLMKIMIENAGAQVGYLILHSQAYPGNESGQLLIEASGSVDNENIAVLQSIPVENCLPVSVINYVARTKEIVVNHDAANMGRFTDDPYIKTYQSKSILCAPIINQAQLSGLIYLENNLTTGAFTSDRIEVINLITAQAAISIENALLYSNLQHTKQQLEHYSHTLEVKVKERTQELATAKKSAEAASLAKSEFLSNMSHELRTPLNGILGYTQILQRDSSLKNKQKEAINIIHQCGGHLLTLINDILDLSKIEAGKMELCPSEIDFDFFLQCVVEICRIKAEPKNISFTYQPSKQLPKSIYTDEKRLRQVLINLLGNAIKFTEEGGVTFKVEVIGNGSLVIGNEANDNRLPICQIRFLIQDTGVGMSEEEIAQIFLPFERVGDKARLVEGTGLGLAISKKIVNMMGSTINVKSQLGEGSTFWIDLDLPVIVGNTKSSQSKHNEMIIGYEGKQQKILVVDDKWQNRAVLKNMLEPLGFIIAEAANGEEGIEIARALQPNLIIIDLVMPVLDGFEMMRQLRRLPEFQAVPIIACSASVYNIDRQKSIQAGSNDFLSKPVVLENMLEKLQLHLGLEWIYEQKNPQLPPEIENAHQLATIVPPPAEALARLYDLVRQGLIFEVEEEASRLEQENEEFVPFCTKILQFAQEFEVEKILHFLESYINPG</sequence>
<feature type="modified residue" description="4-aspartylphosphate" evidence="14">
    <location>
        <position position="1080"/>
    </location>
</feature>
<evidence type="ECO:0000256" key="8">
    <source>
        <dbReference type="ARBA" id="ARBA00022777"/>
    </source>
</evidence>
<evidence type="ECO:0000256" key="4">
    <source>
        <dbReference type="ARBA" id="ARBA00012438"/>
    </source>
</evidence>
<evidence type="ECO:0000259" key="16">
    <source>
        <dbReference type="PROSITE" id="PS50110"/>
    </source>
</evidence>
<dbReference type="InterPro" id="IPR011006">
    <property type="entry name" value="CheY-like_superfamily"/>
</dbReference>
<dbReference type="GO" id="GO:0005524">
    <property type="term" value="F:ATP binding"/>
    <property type="evidence" value="ECO:0007669"/>
    <property type="project" value="UniProtKB-KW"/>
</dbReference>
<evidence type="ECO:0000256" key="14">
    <source>
        <dbReference type="PROSITE-ProRule" id="PRU00169"/>
    </source>
</evidence>
<dbReference type="Gene3D" id="3.40.50.2300">
    <property type="match status" value="1"/>
</dbReference>
<dbReference type="Pfam" id="PF00072">
    <property type="entry name" value="Response_reg"/>
    <property type="match status" value="1"/>
</dbReference>
<dbReference type="SUPFAM" id="SSF55874">
    <property type="entry name" value="ATPase domain of HSP90 chaperone/DNA topoisomerase II/histidine kinase"/>
    <property type="match status" value="1"/>
</dbReference>
<keyword evidence="6" id="KW-0808">Transferase</keyword>
<keyword evidence="5 14" id="KW-0597">Phosphoprotein</keyword>
<dbReference type="InterPro" id="IPR029016">
    <property type="entry name" value="GAF-like_dom_sf"/>
</dbReference>
<feature type="domain" description="Response regulatory" evidence="16">
    <location>
        <begin position="1031"/>
        <end position="1147"/>
    </location>
</feature>
<evidence type="ECO:0000259" key="15">
    <source>
        <dbReference type="PROSITE" id="PS50109"/>
    </source>
</evidence>
<evidence type="ECO:0000256" key="1">
    <source>
        <dbReference type="ARBA" id="ARBA00000085"/>
    </source>
</evidence>
<comment type="subcellular location">
    <subcellularLocation>
        <location evidence="2">Membrane</location>
    </subcellularLocation>
</comment>
<dbReference type="EMBL" id="BLAY01000062">
    <property type="protein sequence ID" value="GET39251.1"/>
    <property type="molecule type" value="Genomic_DNA"/>
</dbReference>
<dbReference type="CDD" id="cd16922">
    <property type="entry name" value="HATPase_EvgS-ArcB-TorS-like"/>
    <property type="match status" value="1"/>
</dbReference>
<evidence type="ECO:0000313" key="17">
    <source>
        <dbReference type="EMBL" id="GET39251.1"/>
    </source>
</evidence>
<evidence type="ECO:0000256" key="12">
    <source>
        <dbReference type="ARBA" id="ARBA00023306"/>
    </source>
</evidence>
<dbReference type="SMART" id="SM00387">
    <property type="entry name" value="HATPase_c"/>
    <property type="match status" value="1"/>
</dbReference>
<dbReference type="PROSITE" id="PS50109">
    <property type="entry name" value="HIS_KIN"/>
    <property type="match status" value="1"/>
</dbReference>
<dbReference type="InterPro" id="IPR036097">
    <property type="entry name" value="HisK_dim/P_sf"/>
</dbReference>
<dbReference type="InterPro" id="IPR003661">
    <property type="entry name" value="HisK_dim/P_dom"/>
</dbReference>
<dbReference type="PROSITE" id="PS50110">
    <property type="entry name" value="RESPONSE_REGULATORY"/>
    <property type="match status" value="1"/>
</dbReference>
<keyword evidence="18" id="KW-1185">Reference proteome</keyword>
<accession>A0AAV3XF00</accession>
<dbReference type="InterPro" id="IPR003018">
    <property type="entry name" value="GAF"/>
</dbReference>